<protein>
    <submittedName>
        <fullName evidence="4">Cation transporter</fullName>
    </submittedName>
</protein>
<dbReference type="PANTHER" id="PTHR46594:SF4">
    <property type="entry name" value="P-TYPE CATION-TRANSPORTING ATPASE"/>
    <property type="match status" value="1"/>
</dbReference>
<keyword evidence="2" id="KW-0732">Signal</keyword>
<feature type="chain" id="PRO_5041426745" evidence="2">
    <location>
        <begin position="25"/>
        <end position="107"/>
    </location>
</feature>
<dbReference type="PROSITE" id="PS50846">
    <property type="entry name" value="HMA_2"/>
    <property type="match status" value="1"/>
</dbReference>
<organism evidence="4 5">
    <name type="scientific">Candidatus Methylobacter titanis</name>
    <dbReference type="NCBI Taxonomy" id="3053457"/>
    <lineage>
        <taxon>Bacteria</taxon>
        <taxon>Pseudomonadati</taxon>
        <taxon>Pseudomonadota</taxon>
        <taxon>Gammaproteobacteria</taxon>
        <taxon>Methylococcales</taxon>
        <taxon>Methylococcaceae</taxon>
        <taxon>Methylobacter</taxon>
    </lineage>
</organism>
<evidence type="ECO:0000259" key="3">
    <source>
        <dbReference type="PROSITE" id="PS50846"/>
    </source>
</evidence>
<dbReference type="InterPro" id="IPR006121">
    <property type="entry name" value="HMA_dom"/>
</dbReference>
<dbReference type="SUPFAM" id="SSF55008">
    <property type="entry name" value="HMA, heavy metal-associated domain"/>
    <property type="match status" value="1"/>
</dbReference>
<reference evidence="4" key="1">
    <citation type="submission" date="2023-01" db="EMBL/GenBank/DDBJ databases">
        <title>Biogeochemical cycle of methane in antarctic sediments.</title>
        <authorList>
            <person name="Roldan D.M."/>
            <person name="Menes R.J."/>
        </authorList>
    </citation>
    <scope>NUCLEOTIDE SEQUENCE [LARGE SCALE GENOMIC DNA]</scope>
    <source>
        <strain evidence="4">K-2018 MAG008</strain>
    </source>
</reference>
<dbReference type="FunFam" id="3.30.70.100:FF:000001">
    <property type="entry name" value="ATPase copper transporting beta"/>
    <property type="match status" value="1"/>
</dbReference>
<keyword evidence="5" id="KW-1185">Reference proteome</keyword>
<comment type="caution">
    <text evidence="4">The sequence shown here is derived from an EMBL/GenBank/DDBJ whole genome shotgun (WGS) entry which is preliminary data.</text>
</comment>
<accession>A0AA43Q536</accession>
<dbReference type="Pfam" id="PF00403">
    <property type="entry name" value="HMA"/>
    <property type="match status" value="1"/>
</dbReference>
<keyword evidence="1" id="KW-0479">Metal-binding</keyword>
<dbReference type="Gene3D" id="3.30.70.100">
    <property type="match status" value="1"/>
</dbReference>
<dbReference type="GO" id="GO:0046872">
    <property type="term" value="F:metal ion binding"/>
    <property type="evidence" value="ECO:0007669"/>
    <property type="project" value="UniProtKB-KW"/>
</dbReference>
<dbReference type="Proteomes" id="UP001160519">
    <property type="component" value="Unassembled WGS sequence"/>
</dbReference>
<sequence length="107" mass="11822">MTIKTVMLTLSLLATPFFVQTAYAESPIQSQNSRQSITLDMQNMTCNLCKFTIKKALQAVDGVQKVDVDYDSKTAVVTFDSQKTNTESLIKATTDAGYPATIQLPHR</sequence>
<dbReference type="AlphaFoldDB" id="A0AA43Q536"/>
<feature type="signal peptide" evidence="2">
    <location>
        <begin position="1"/>
        <end position="24"/>
    </location>
</feature>
<dbReference type="EMBL" id="JAQSDF010000046">
    <property type="protein sequence ID" value="MDI1231869.1"/>
    <property type="molecule type" value="Genomic_DNA"/>
</dbReference>
<evidence type="ECO:0000256" key="2">
    <source>
        <dbReference type="SAM" id="SignalP"/>
    </source>
</evidence>
<evidence type="ECO:0000313" key="5">
    <source>
        <dbReference type="Proteomes" id="UP001160519"/>
    </source>
</evidence>
<evidence type="ECO:0000256" key="1">
    <source>
        <dbReference type="ARBA" id="ARBA00022723"/>
    </source>
</evidence>
<feature type="domain" description="HMA" evidence="3">
    <location>
        <begin position="35"/>
        <end position="101"/>
    </location>
</feature>
<gene>
    <name evidence="4" type="ORF">PSU93_12035</name>
</gene>
<dbReference type="PANTHER" id="PTHR46594">
    <property type="entry name" value="P-TYPE CATION-TRANSPORTING ATPASE"/>
    <property type="match status" value="1"/>
</dbReference>
<name>A0AA43Q536_9GAMM</name>
<evidence type="ECO:0000313" key="4">
    <source>
        <dbReference type="EMBL" id="MDI1231869.1"/>
    </source>
</evidence>
<proteinExistence type="predicted"/>
<dbReference type="CDD" id="cd00371">
    <property type="entry name" value="HMA"/>
    <property type="match status" value="1"/>
</dbReference>
<dbReference type="InterPro" id="IPR036163">
    <property type="entry name" value="HMA_dom_sf"/>
</dbReference>